<accession>A0A026W654</accession>
<evidence type="ECO:0000256" key="1">
    <source>
        <dbReference type="SAM" id="MobiDB-lite"/>
    </source>
</evidence>
<gene>
    <name evidence="2" type="ORF">X777_09832</name>
</gene>
<keyword evidence="3" id="KW-1185">Reference proteome</keyword>
<proteinExistence type="predicted"/>
<dbReference type="EMBL" id="KK107388">
    <property type="protein sequence ID" value="EZA51488.1"/>
    <property type="molecule type" value="Genomic_DNA"/>
</dbReference>
<feature type="compositionally biased region" description="Basic and acidic residues" evidence="1">
    <location>
        <begin position="41"/>
        <end position="50"/>
    </location>
</feature>
<dbReference type="Proteomes" id="UP000053097">
    <property type="component" value="Unassembled WGS sequence"/>
</dbReference>
<feature type="region of interest" description="Disordered" evidence="1">
    <location>
        <begin position="41"/>
        <end position="69"/>
    </location>
</feature>
<feature type="compositionally biased region" description="Acidic residues" evidence="1">
    <location>
        <begin position="51"/>
        <end position="68"/>
    </location>
</feature>
<name>A0A026W654_OOCBI</name>
<reference evidence="2 3" key="1">
    <citation type="journal article" date="2014" name="Curr. Biol.">
        <title>The genome of the clonal raider ant Cerapachys biroi.</title>
        <authorList>
            <person name="Oxley P.R."/>
            <person name="Ji L."/>
            <person name="Fetter-Pruneda I."/>
            <person name="McKenzie S.K."/>
            <person name="Li C."/>
            <person name="Hu H."/>
            <person name="Zhang G."/>
            <person name="Kronauer D.J."/>
        </authorList>
    </citation>
    <scope>NUCLEOTIDE SEQUENCE [LARGE SCALE GENOMIC DNA]</scope>
</reference>
<protein>
    <submittedName>
        <fullName evidence="2">Uncharacterized protein</fullName>
    </submittedName>
</protein>
<sequence>MKFSRDPTLLVLVCIRRCRAICRRKGAYFFAANSRTWWRSKKEGVERNEGNDDVDDEAEEEEEEEEKQEETLTVGLREAFLRGPGVYATR</sequence>
<organism evidence="2 3">
    <name type="scientific">Ooceraea biroi</name>
    <name type="common">Clonal raider ant</name>
    <name type="synonym">Cerapachys biroi</name>
    <dbReference type="NCBI Taxonomy" id="2015173"/>
    <lineage>
        <taxon>Eukaryota</taxon>
        <taxon>Metazoa</taxon>
        <taxon>Ecdysozoa</taxon>
        <taxon>Arthropoda</taxon>
        <taxon>Hexapoda</taxon>
        <taxon>Insecta</taxon>
        <taxon>Pterygota</taxon>
        <taxon>Neoptera</taxon>
        <taxon>Endopterygota</taxon>
        <taxon>Hymenoptera</taxon>
        <taxon>Apocrita</taxon>
        <taxon>Aculeata</taxon>
        <taxon>Formicoidea</taxon>
        <taxon>Formicidae</taxon>
        <taxon>Dorylinae</taxon>
        <taxon>Ooceraea</taxon>
    </lineage>
</organism>
<dbReference type="AlphaFoldDB" id="A0A026W654"/>
<evidence type="ECO:0000313" key="3">
    <source>
        <dbReference type="Proteomes" id="UP000053097"/>
    </source>
</evidence>
<evidence type="ECO:0000313" key="2">
    <source>
        <dbReference type="EMBL" id="EZA51488.1"/>
    </source>
</evidence>